<dbReference type="UniPathway" id="UPA00223">
    <property type="reaction ID" value="UER01007"/>
</dbReference>
<dbReference type="EC" id="4.2.1.2" evidence="3"/>
<comment type="function">
    <text evidence="3">Involved in the TCA cycle. Catalyzes the stereospecific interconversion of fumarate to L-malate.</text>
</comment>
<feature type="binding site" description="in site B" evidence="3">
    <location>
        <begin position="130"/>
        <end position="133"/>
    </location>
    <ligand>
        <name>substrate</name>
    </ligand>
</feature>
<dbReference type="Gene3D" id="1.10.275.10">
    <property type="entry name" value="Fumarase/aspartase (N-terminal domain)"/>
    <property type="match status" value="1"/>
</dbReference>
<feature type="domain" description="Fumarate lyase N-terminal" evidence="5">
    <location>
        <begin position="13"/>
        <end position="343"/>
    </location>
</feature>
<dbReference type="InterPro" id="IPR000362">
    <property type="entry name" value="Fumarate_lyase_fam"/>
</dbReference>
<dbReference type="Gene3D" id="1.10.40.30">
    <property type="entry name" value="Fumarase/aspartase (C-terminal domain)"/>
    <property type="match status" value="1"/>
</dbReference>
<organism evidence="7 8">
    <name type="scientific">Xylophilus rhododendri</name>
    <dbReference type="NCBI Taxonomy" id="2697032"/>
    <lineage>
        <taxon>Bacteria</taxon>
        <taxon>Pseudomonadati</taxon>
        <taxon>Pseudomonadota</taxon>
        <taxon>Betaproteobacteria</taxon>
        <taxon>Burkholderiales</taxon>
        <taxon>Xylophilus</taxon>
    </lineage>
</organism>
<evidence type="ECO:0000256" key="2">
    <source>
        <dbReference type="ARBA" id="ARBA00023239"/>
    </source>
</evidence>
<feature type="site" description="Important for catalytic activity" evidence="3">
    <location>
        <position position="332"/>
    </location>
</feature>
<dbReference type="GO" id="GO:0006099">
    <property type="term" value="P:tricarboxylic acid cycle"/>
    <property type="evidence" value="ECO:0007669"/>
    <property type="project" value="UniProtKB-UniRule"/>
</dbReference>
<dbReference type="CDD" id="cd01362">
    <property type="entry name" value="Fumarase_classII"/>
    <property type="match status" value="1"/>
</dbReference>
<dbReference type="Pfam" id="PF00206">
    <property type="entry name" value="Lyase_1"/>
    <property type="match status" value="1"/>
</dbReference>
<comment type="pathway">
    <text evidence="3">Carbohydrate metabolism; tricarboxylic acid cycle; (S)-malate from fumarate: step 1/1.</text>
</comment>
<comment type="similarity">
    <text evidence="1 3">Belongs to the class-II fumarase/aspartase family. Fumarase subfamily.</text>
</comment>
<dbReference type="InterPro" id="IPR022761">
    <property type="entry name" value="Fumarate_lyase_N"/>
</dbReference>
<dbReference type="GO" id="GO:0006108">
    <property type="term" value="P:malate metabolic process"/>
    <property type="evidence" value="ECO:0007669"/>
    <property type="project" value="TreeGrafter"/>
</dbReference>
<comment type="subunit">
    <text evidence="3">Homotetramer.</text>
</comment>
<feature type="active site" evidence="3">
    <location>
        <position position="319"/>
    </location>
</feature>
<dbReference type="Pfam" id="PF10415">
    <property type="entry name" value="FumaraseC_C"/>
    <property type="match status" value="1"/>
</dbReference>
<feature type="binding site" evidence="3">
    <location>
        <begin position="140"/>
        <end position="142"/>
    </location>
    <ligand>
        <name>substrate</name>
    </ligand>
</feature>
<accession>A0A857JDI2</accession>
<dbReference type="SUPFAM" id="SSF48557">
    <property type="entry name" value="L-aspartase-like"/>
    <property type="match status" value="1"/>
</dbReference>
<feature type="binding site" evidence="3">
    <location>
        <begin position="325"/>
        <end position="327"/>
    </location>
    <ligand>
        <name>substrate</name>
    </ligand>
</feature>
<dbReference type="FunFam" id="1.10.275.10:FF:000001">
    <property type="entry name" value="Fumarate hydratase, mitochondrial"/>
    <property type="match status" value="1"/>
</dbReference>
<dbReference type="PANTHER" id="PTHR11444">
    <property type="entry name" value="ASPARTATEAMMONIA/ARGININOSUCCINATE/ADENYLOSUCCINATE LYASE"/>
    <property type="match status" value="1"/>
</dbReference>
<comment type="miscellaneous">
    <text evidence="3">There are 2 substrate-binding sites: the catalytic A site, and the non-catalytic B site that may play a role in the transfer of substrate or product between the active site and the solvent. Alternatively, the B site may bind allosteric effectors.</text>
</comment>
<evidence type="ECO:0000256" key="4">
    <source>
        <dbReference type="SAM" id="MobiDB-lite"/>
    </source>
</evidence>
<keyword evidence="2 3" id="KW-0456">Lyase</keyword>
<protein>
    <recommendedName>
        <fullName evidence="3">Fumarate hydratase class II</fullName>
        <shortName evidence="3">Fumarase C</shortName>
        <ecNumber evidence="3">4.2.1.2</ecNumber>
    </recommendedName>
    <alternativeName>
        <fullName evidence="3">Aerobic fumarase</fullName>
    </alternativeName>
    <alternativeName>
        <fullName evidence="3">Iron-independent fumarase</fullName>
    </alternativeName>
</protein>
<evidence type="ECO:0000259" key="6">
    <source>
        <dbReference type="Pfam" id="PF10415"/>
    </source>
</evidence>
<feature type="domain" description="Fumarase C C-terminal" evidence="6">
    <location>
        <begin position="410"/>
        <end position="461"/>
    </location>
</feature>
<reference evidence="7 8" key="1">
    <citation type="submission" date="2020-01" db="EMBL/GenBank/DDBJ databases">
        <title>Genome sequencing of strain KACC 21265.</title>
        <authorList>
            <person name="Heo J."/>
            <person name="Kim S.-J."/>
            <person name="Kim J.-S."/>
            <person name="Hong S.-B."/>
            <person name="Kwon S.-W."/>
        </authorList>
    </citation>
    <scope>NUCLEOTIDE SEQUENCE [LARGE SCALE GENOMIC DNA]</scope>
    <source>
        <strain evidence="7 8">KACC 21265</strain>
    </source>
</reference>
<keyword evidence="3" id="KW-0963">Cytoplasm</keyword>
<evidence type="ECO:0000259" key="5">
    <source>
        <dbReference type="Pfam" id="PF00206"/>
    </source>
</evidence>
<dbReference type="InterPro" id="IPR018951">
    <property type="entry name" value="Fumarase_C_C"/>
</dbReference>
<dbReference type="PRINTS" id="PR00149">
    <property type="entry name" value="FUMRATELYASE"/>
</dbReference>
<evidence type="ECO:0000313" key="8">
    <source>
        <dbReference type="Proteomes" id="UP000464787"/>
    </source>
</evidence>
<dbReference type="Proteomes" id="UP000464787">
    <property type="component" value="Chromosome"/>
</dbReference>
<feature type="binding site" evidence="3">
    <location>
        <position position="188"/>
    </location>
    <ligand>
        <name>substrate</name>
    </ligand>
</feature>
<sequence length="480" mass="50976">MTPGTRIEHDAFGPVEVPAERYWGAQTQRALAVFTIGTEYFPPCLLHAFGLQKMAAARANLRCGALDAERADAIERAAAELSRGRFDADFPLTIWQTGSGTQTNMNANEVVANRANELLGQPRGGKSPVHPNDHVNASQSSNDSFPTVMHIAATLEIQQRLLPALAVLRDSLADRTQAFRGVVKIARTHLMDAVPMTVDQAFDAFTRQVDLGMERVAGTLPRLRVLPQGGTAAGTGLNAPPGFDTAFCEELSRLTATAFVPNPSKFEGMGVHDALVEASGALNTLASSLIKMANDLRLLGSGPRCGLGELRIPDDGLTSSIMPGKRNPTIAEVLVQAGLQVMGNHVTVTMANASGNFELNVAKPLLIHNLLQSIRVLADAVRVFALRLVAGLELNHERLAANVENALLAVTVLNPVLGYDRVAAIVREALASNRGPREAAVSLGLISAEDYDRHVDAAAMAAPHGLSALRQEPSGTSGRG</sequence>
<dbReference type="PANTHER" id="PTHR11444:SF1">
    <property type="entry name" value="FUMARATE HYDRATASE, MITOCHONDRIAL"/>
    <property type="match status" value="1"/>
</dbReference>
<dbReference type="InterPro" id="IPR008948">
    <property type="entry name" value="L-Aspartase-like"/>
</dbReference>
<dbReference type="HAMAP" id="MF_00743">
    <property type="entry name" value="FumaraseC"/>
    <property type="match status" value="1"/>
</dbReference>
<evidence type="ECO:0000313" key="7">
    <source>
        <dbReference type="EMBL" id="QHJ01262.1"/>
    </source>
</evidence>
<dbReference type="Gene3D" id="1.20.200.10">
    <property type="entry name" value="Fumarase/aspartase (Central domain)"/>
    <property type="match status" value="1"/>
</dbReference>
<dbReference type="AlphaFoldDB" id="A0A857JDI2"/>
<evidence type="ECO:0000256" key="1">
    <source>
        <dbReference type="ARBA" id="ARBA00009084"/>
    </source>
</evidence>
<dbReference type="KEGG" id="xyk:GT347_26700"/>
<dbReference type="InterPro" id="IPR024083">
    <property type="entry name" value="Fumarase/histidase_N"/>
</dbReference>
<feature type="active site" description="Proton donor/acceptor" evidence="3">
    <location>
        <position position="189"/>
    </location>
</feature>
<comment type="subcellular location">
    <subcellularLocation>
        <location evidence="3">Cytoplasm</location>
    </subcellularLocation>
</comment>
<gene>
    <name evidence="3 7" type="primary">fumC</name>
    <name evidence="7" type="ORF">GT347_26700</name>
</gene>
<dbReference type="GO" id="GO:0004333">
    <property type="term" value="F:fumarate hydratase activity"/>
    <property type="evidence" value="ECO:0007669"/>
    <property type="project" value="UniProtKB-UniRule"/>
</dbReference>
<evidence type="ECO:0000256" key="3">
    <source>
        <dbReference type="HAMAP-Rule" id="MF_00743"/>
    </source>
</evidence>
<feature type="binding site" evidence="3">
    <location>
        <begin position="99"/>
        <end position="101"/>
    </location>
    <ligand>
        <name>substrate</name>
    </ligand>
</feature>
<dbReference type="InterPro" id="IPR005677">
    <property type="entry name" value="Fum_hydII"/>
</dbReference>
<keyword evidence="8" id="KW-1185">Reference proteome</keyword>
<dbReference type="EMBL" id="CP047650">
    <property type="protein sequence ID" value="QHJ01262.1"/>
    <property type="molecule type" value="Genomic_DNA"/>
</dbReference>
<dbReference type="GO" id="GO:0006106">
    <property type="term" value="P:fumarate metabolic process"/>
    <property type="evidence" value="ECO:0007669"/>
    <property type="project" value="InterPro"/>
</dbReference>
<dbReference type="RefSeq" id="WP_160555070.1">
    <property type="nucleotide sequence ID" value="NZ_CP047650.1"/>
</dbReference>
<comment type="catalytic activity">
    <reaction evidence="3">
        <text>(S)-malate = fumarate + H2O</text>
        <dbReference type="Rhea" id="RHEA:12460"/>
        <dbReference type="ChEBI" id="CHEBI:15377"/>
        <dbReference type="ChEBI" id="CHEBI:15589"/>
        <dbReference type="ChEBI" id="CHEBI:29806"/>
        <dbReference type="EC" id="4.2.1.2"/>
    </reaction>
</comment>
<keyword evidence="3" id="KW-0816">Tricarboxylic acid cycle</keyword>
<name>A0A857JDI2_9BURK</name>
<dbReference type="GO" id="GO:0005737">
    <property type="term" value="C:cytoplasm"/>
    <property type="evidence" value="ECO:0007669"/>
    <property type="project" value="UniProtKB-SubCell"/>
</dbReference>
<dbReference type="FunFam" id="1.20.200.10:FF:000001">
    <property type="entry name" value="Fumarate hydratase, mitochondrial"/>
    <property type="match status" value="1"/>
</dbReference>
<feature type="binding site" evidence="3">
    <location>
        <position position="320"/>
    </location>
    <ligand>
        <name>substrate</name>
    </ligand>
</feature>
<feature type="region of interest" description="Disordered" evidence="4">
    <location>
        <begin position="121"/>
        <end position="143"/>
    </location>
</feature>
<proteinExistence type="inferred from homology"/>